<proteinExistence type="predicted"/>
<evidence type="ECO:0000313" key="7">
    <source>
        <dbReference type="EMBL" id="EWM27461.1"/>
    </source>
</evidence>
<dbReference type="OrthoDB" id="438545at2759"/>
<sequence>MRPCTIEGWLKFLYPHLPLYGTDFLPFPAHNPSTRLAASPHCLLPLAPVVGGGTLSLAYSFAKAGSVVGILVLALICVATDFSLFAMVSASRRTGQKSYEGVMKAGTWA</sequence>
<evidence type="ECO:0000313" key="8">
    <source>
        <dbReference type="Proteomes" id="UP000019335"/>
    </source>
</evidence>
<keyword evidence="3 5" id="KW-1133">Transmembrane helix</keyword>
<comment type="subcellular location">
    <subcellularLocation>
        <location evidence="1">Membrane</location>
    </subcellularLocation>
</comment>
<dbReference type="InterPro" id="IPR013057">
    <property type="entry name" value="AA_transpt_TM"/>
</dbReference>
<keyword evidence="8" id="KW-1185">Reference proteome</keyword>
<comment type="caution">
    <text evidence="7">The sequence shown here is derived from an EMBL/GenBank/DDBJ whole genome shotgun (WGS) entry which is preliminary data.</text>
</comment>
<reference evidence="7 8" key="1">
    <citation type="journal article" date="2014" name="Mol. Plant">
        <title>Chromosome Scale Genome Assembly and Transcriptome Profiling of Nannochloropsis gaditana in Nitrogen Depletion.</title>
        <authorList>
            <person name="Corteggiani Carpinelli E."/>
            <person name="Telatin A."/>
            <person name="Vitulo N."/>
            <person name="Forcato C."/>
            <person name="D'Angelo M."/>
            <person name="Schiavon R."/>
            <person name="Vezzi A."/>
            <person name="Giacometti G.M."/>
            <person name="Morosinotto T."/>
            <person name="Valle G."/>
        </authorList>
    </citation>
    <scope>NUCLEOTIDE SEQUENCE [LARGE SCALE GENOMIC DNA]</scope>
    <source>
        <strain evidence="7 8">B-31</strain>
    </source>
</reference>
<feature type="transmembrane region" description="Helical" evidence="5">
    <location>
        <begin position="67"/>
        <end position="88"/>
    </location>
</feature>
<dbReference type="GO" id="GO:0016020">
    <property type="term" value="C:membrane"/>
    <property type="evidence" value="ECO:0007669"/>
    <property type="project" value="UniProtKB-SubCell"/>
</dbReference>
<feature type="transmembrane region" description="Helical" evidence="5">
    <location>
        <begin position="42"/>
        <end position="61"/>
    </location>
</feature>
<dbReference type="Pfam" id="PF01490">
    <property type="entry name" value="Aa_trans"/>
    <property type="match status" value="1"/>
</dbReference>
<feature type="non-terminal residue" evidence="7">
    <location>
        <position position="109"/>
    </location>
</feature>
<evidence type="ECO:0000256" key="5">
    <source>
        <dbReference type="SAM" id="Phobius"/>
    </source>
</evidence>
<keyword evidence="2 5" id="KW-0812">Transmembrane</keyword>
<protein>
    <submittedName>
        <fullName evidence="7">Amino acid transporter, transmembrane</fullName>
    </submittedName>
</protein>
<evidence type="ECO:0000256" key="4">
    <source>
        <dbReference type="ARBA" id="ARBA00023136"/>
    </source>
</evidence>
<gene>
    <name evidence="7" type="ORF">Naga_100257g12</name>
</gene>
<evidence type="ECO:0000256" key="1">
    <source>
        <dbReference type="ARBA" id="ARBA00004370"/>
    </source>
</evidence>
<feature type="domain" description="Amino acid transporter transmembrane" evidence="6">
    <location>
        <begin position="49"/>
        <end position="102"/>
    </location>
</feature>
<organism evidence="7 8">
    <name type="scientific">Nannochloropsis gaditana</name>
    <dbReference type="NCBI Taxonomy" id="72520"/>
    <lineage>
        <taxon>Eukaryota</taxon>
        <taxon>Sar</taxon>
        <taxon>Stramenopiles</taxon>
        <taxon>Ochrophyta</taxon>
        <taxon>Eustigmatophyceae</taxon>
        <taxon>Eustigmatales</taxon>
        <taxon>Monodopsidaceae</taxon>
        <taxon>Nannochloropsis</taxon>
    </lineage>
</organism>
<dbReference type="AlphaFoldDB" id="W7U3K1"/>
<evidence type="ECO:0000256" key="3">
    <source>
        <dbReference type="ARBA" id="ARBA00022989"/>
    </source>
</evidence>
<dbReference type="EMBL" id="AZIL01000437">
    <property type="protein sequence ID" value="EWM27461.1"/>
    <property type="molecule type" value="Genomic_DNA"/>
</dbReference>
<evidence type="ECO:0000259" key="6">
    <source>
        <dbReference type="Pfam" id="PF01490"/>
    </source>
</evidence>
<keyword evidence="4 5" id="KW-0472">Membrane</keyword>
<name>W7U3K1_9STRA</name>
<dbReference type="Proteomes" id="UP000019335">
    <property type="component" value="Chromosome 6"/>
</dbReference>
<accession>W7U3K1</accession>
<evidence type="ECO:0000256" key="2">
    <source>
        <dbReference type="ARBA" id="ARBA00022692"/>
    </source>
</evidence>